<evidence type="ECO:0000313" key="4">
    <source>
        <dbReference type="Proteomes" id="UP000017246"/>
    </source>
</evidence>
<name>A0A068YB93_ECHMU</name>
<keyword evidence="4" id="KW-1185">Reference proteome</keyword>
<dbReference type="GO" id="GO:0003743">
    <property type="term" value="F:translation initiation factor activity"/>
    <property type="evidence" value="ECO:0007669"/>
    <property type="project" value="UniProtKB-KW"/>
</dbReference>
<protein>
    <submittedName>
        <fullName evidence="3">RNA polymerase I specific transcription initiation factor RRN3</fullName>
    </submittedName>
</protein>
<proteinExistence type="inferred from homology"/>
<dbReference type="EMBL" id="LN902842">
    <property type="protein sequence ID" value="CDS41835.1"/>
    <property type="molecule type" value="Genomic_DNA"/>
</dbReference>
<dbReference type="PANTHER" id="PTHR12790:SF0">
    <property type="entry name" value="RNA POLYMERASE I-SPECIFIC TRANSCRIPTION INITIATION FACTOR RRN3-RELATED"/>
    <property type="match status" value="1"/>
</dbReference>
<dbReference type="InterPro" id="IPR007991">
    <property type="entry name" value="RNA_pol_I_trans_ini_fac_RRN3"/>
</dbReference>
<reference evidence="3" key="1">
    <citation type="journal article" date="2013" name="Nature">
        <title>The genomes of four tapeworm species reveal adaptations to parasitism.</title>
        <authorList>
            <person name="Tsai I.J."/>
            <person name="Zarowiecki M."/>
            <person name="Holroyd N."/>
            <person name="Garciarrubio A."/>
            <person name="Sanchez-Flores A."/>
            <person name="Brooks K.L."/>
            <person name="Tracey A."/>
            <person name="Bobes R.J."/>
            <person name="Fragoso G."/>
            <person name="Sciutto E."/>
            <person name="Aslett M."/>
            <person name="Beasley H."/>
            <person name="Bennett H.M."/>
            <person name="Cai J."/>
            <person name="Camicia F."/>
            <person name="Clark R."/>
            <person name="Cucher M."/>
            <person name="De Silva N."/>
            <person name="Day T.A."/>
            <person name="Deplazes P."/>
            <person name="Estrada K."/>
            <person name="Fernandez C."/>
            <person name="Holland P.W."/>
            <person name="Hou J."/>
            <person name="Hu S."/>
            <person name="Huckvale T."/>
            <person name="Hung S.S."/>
            <person name="Kamenetzky L."/>
            <person name="Keane J.A."/>
            <person name="Kiss F."/>
            <person name="Koziol U."/>
            <person name="Lambert O."/>
            <person name="Liu K."/>
            <person name="Luo X."/>
            <person name="Luo Y."/>
            <person name="Macchiaroli N."/>
            <person name="Nichol S."/>
            <person name="Paps J."/>
            <person name="Parkinson J."/>
            <person name="Pouchkina-Stantcheva N."/>
            <person name="Riddiford N."/>
            <person name="Rosenzvit M."/>
            <person name="Salinas G."/>
            <person name="Wasmuth J.D."/>
            <person name="Zamanian M."/>
            <person name="Zheng Y."/>
            <person name="Cai X."/>
            <person name="Soberon X."/>
            <person name="Olson P.D."/>
            <person name="Laclette J.P."/>
            <person name="Brehm K."/>
            <person name="Berriman M."/>
            <person name="Garciarrubio A."/>
            <person name="Bobes R.J."/>
            <person name="Fragoso G."/>
            <person name="Sanchez-Flores A."/>
            <person name="Estrada K."/>
            <person name="Cevallos M.A."/>
            <person name="Morett E."/>
            <person name="Gonzalez V."/>
            <person name="Portillo T."/>
            <person name="Ochoa-Leyva A."/>
            <person name="Jose M.V."/>
            <person name="Sciutto E."/>
            <person name="Landa A."/>
            <person name="Jimenez L."/>
            <person name="Valdes V."/>
            <person name="Carrero J.C."/>
            <person name="Larralde C."/>
            <person name="Morales-Montor J."/>
            <person name="Limon-Lason J."/>
            <person name="Soberon X."/>
            <person name="Laclette J.P."/>
        </authorList>
    </citation>
    <scope>NUCLEOTIDE SEQUENCE [LARGE SCALE GENOMIC DNA]</scope>
</reference>
<evidence type="ECO:0000313" key="3">
    <source>
        <dbReference type="EMBL" id="CDS41835.1"/>
    </source>
</evidence>
<dbReference type="Proteomes" id="UP000017246">
    <property type="component" value="Unassembled WGS sequence"/>
</dbReference>
<dbReference type="AlphaFoldDB" id="A0A068YB93"/>
<dbReference type="GO" id="GO:0005634">
    <property type="term" value="C:nucleus"/>
    <property type="evidence" value="ECO:0007669"/>
    <property type="project" value="TreeGrafter"/>
</dbReference>
<dbReference type="InterPro" id="IPR016024">
    <property type="entry name" value="ARM-type_fold"/>
</dbReference>
<dbReference type="SUPFAM" id="SSF48371">
    <property type="entry name" value="ARM repeat"/>
    <property type="match status" value="1"/>
</dbReference>
<evidence type="ECO:0000256" key="1">
    <source>
        <dbReference type="ARBA" id="ARBA00010098"/>
    </source>
</evidence>
<keyword evidence="3" id="KW-0396">Initiation factor</keyword>
<keyword evidence="3" id="KW-0648">Protein biosynthesis</keyword>
<comment type="similarity">
    <text evidence="1">Belongs to the RRN3 family.</text>
</comment>
<dbReference type="PANTHER" id="PTHR12790">
    <property type="entry name" value="TRANSCRIPTION INITIATION FACTOR IA RRN3"/>
    <property type="match status" value="1"/>
</dbReference>
<sequence>MEDKPDDLLQAISEYDRGETRKMDFLINRLTLADESSIDVETFMDDCLRHSDQFSESLANIICNILYHSKPWYSFNPTTSNKCLLFLVNIATRLDGFAQHLLSHLCNVICSPLSYLSSDNSADIVELSIIALREFFASMPQFEGLFIDCLCRKISGWGRPAPQLFTALANVLKLCYGSSRLFSDTSTQQLLCVCFNLLSDIETNTESIALFSSDIESLFSKLSDPFNPDELEENKRVILNSLTDKFPSLAPVFWLLAVSLLKIFPKKKEPALDKAAKKQEWVQMCAVFQSLRTRFLQFVLPIQADFVAYPLLLVFMSGLRAGLVVNLVEKLWKFVNDTRQPVEVRTRCMRHLADYLALSRHCTTEVVIEQLHDLAAWCVEYTYFRRGRLSSHLKVMLQEHTLFYTVFESIVYILTYRQAELIGTPSGRHACADLPLVQLINSPFKPLEALEPSLRSHFQALSFAYKMSWIATMRPECPVEMDSPPKPSFACPLSNAIASLAFASRMNLLNDFVPAKRTFKRPHENGDAHLCSSVPPNGEQSEDQPISKRKTPSESRHFNFNALLDLT</sequence>
<dbReference type="GO" id="GO:0006361">
    <property type="term" value="P:transcription initiation at RNA polymerase I promoter"/>
    <property type="evidence" value="ECO:0007669"/>
    <property type="project" value="InterPro"/>
</dbReference>
<dbReference type="GO" id="GO:0001042">
    <property type="term" value="F:RNA polymerase I core binding"/>
    <property type="evidence" value="ECO:0007669"/>
    <property type="project" value="TreeGrafter"/>
</dbReference>
<dbReference type="OrthoDB" id="26970at2759"/>
<evidence type="ECO:0000256" key="2">
    <source>
        <dbReference type="SAM" id="MobiDB-lite"/>
    </source>
</evidence>
<accession>A0A068YB93</accession>
<reference evidence="3" key="2">
    <citation type="submission" date="2015-11" db="EMBL/GenBank/DDBJ databases">
        <authorList>
            <person name="Zhang Y."/>
            <person name="Guo Z."/>
        </authorList>
    </citation>
    <scope>NUCLEOTIDE SEQUENCE</scope>
</reference>
<feature type="region of interest" description="Disordered" evidence="2">
    <location>
        <begin position="523"/>
        <end position="554"/>
    </location>
</feature>
<dbReference type="OMA" id="VEYTYFR"/>
<dbReference type="Pfam" id="PF05327">
    <property type="entry name" value="RRN3"/>
    <property type="match status" value="1"/>
</dbReference>
<dbReference type="STRING" id="6211.A0A068YB93"/>
<gene>
    <name evidence="3" type="ORF">EmuJ_000951500</name>
</gene>
<dbReference type="GO" id="GO:0001181">
    <property type="term" value="F:RNA polymerase I general transcription initiation factor activity"/>
    <property type="evidence" value="ECO:0007669"/>
    <property type="project" value="InterPro"/>
</dbReference>
<organism evidence="3 4">
    <name type="scientific">Echinococcus multilocularis</name>
    <name type="common">Fox tapeworm</name>
    <dbReference type="NCBI Taxonomy" id="6211"/>
    <lineage>
        <taxon>Eukaryota</taxon>
        <taxon>Metazoa</taxon>
        <taxon>Spiralia</taxon>
        <taxon>Lophotrochozoa</taxon>
        <taxon>Platyhelminthes</taxon>
        <taxon>Cestoda</taxon>
        <taxon>Eucestoda</taxon>
        <taxon>Cyclophyllidea</taxon>
        <taxon>Taeniidae</taxon>
        <taxon>Echinococcus</taxon>
    </lineage>
</organism>